<feature type="domain" description="BRCT" evidence="17">
    <location>
        <begin position="1"/>
        <end position="81"/>
    </location>
</feature>
<dbReference type="OMA" id="EELHKCF"/>
<dbReference type="InterPro" id="IPR001357">
    <property type="entry name" value="BRCT_dom"/>
</dbReference>
<dbReference type="GO" id="GO:0042276">
    <property type="term" value="P:error-prone translesion synthesis"/>
    <property type="evidence" value="ECO:0007669"/>
    <property type="project" value="InterPro"/>
</dbReference>
<feature type="domain" description="UmuC" evidence="18">
    <location>
        <begin position="271"/>
        <end position="454"/>
    </location>
</feature>
<dbReference type="InterPro" id="IPR053848">
    <property type="entry name" value="IMS_HHH_1"/>
</dbReference>
<evidence type="ECO:0000256" key="2">
    <source>
        <dbReference type="ARBA" id="ARBA00010945"/>
    </source>
</evidence>
<comment type="cofactor">
    <cofactor evidence="14">
        <name>Mg(2+)</name>
        <dbReference type="ChEBI" id="CHEBI:18420"/>
    </cofactor>
    <text evidence="14">Binds 2 magnesium ions.</text>
</comment>
<dbReference type="Gene3D" id="1.10.150.20">
    <property type="entry name" value="5' to 3' exonuclease, C-terminal subdomain"/>
    <property type="match status" value="1"/>
</dbReference>
<comment type="subcellular location">
    <subcellularLocation>
        <location evidence="1 13">Nucleus</location>
    </subcellularLocation>
</comment>
<dbReference type="PROSITE" id="PS50173">
    <property type="entry name" value="UMUC"/>
    <property type="match status" value="1"/>
</dbReference>
<proteinExistence type="inferred from homology"/>
<dbReference type="FunCoup" id="D2VFM3">
    <property type="interactions" value="311"/>
</dbReference>
<dbReference type="Gene3D" id="6.10.250.1490">
    <property type="match status" value="1"/>
</dbReference>
<dbReference type="InParanoid" id="D2VFM3"/>
<dbReference type="GO" id="GO:0006281">
    <property type="term" value="P:DNA repair"/>
    <property type="evidence" value="ECO:0007669"/>
    <property type="project" value="UniProtKB-KW"/>
</dbReference>
<keyword evidence="15" id="KW-0175">Coiled coil</keyword>
<feature type="binding site" evidence="14">
    <location>
        <position position="371"/>
    </location>
    <ligand>
        <name>Mg(2+)</name>
        <dbReference type="ChEBI" id="CHEBI:18420"/>
        <label>1</label>
    </ligand>
</feature>
<dbReference type="Pfam" id="PF16589">
    <property type="entry name" value="BRCT_2"/>
    <property type="match status" value="1"/>
</dbReference>
<dbReference type="GO" id="GO:0005634">
    <property type="term" value="C:nucleus"/>
    <property type="evidence" value="ECO:0007669"/>
    <property type="project" value="UniProtKB-SubCell"/>
</dbReference>
<dbReference type="Proteomes" id="UP000006671">
    <property type="component" value="Unassembled WGS sequence"/>
</dbReference>
<keyword evidence="6 13" id="KW-0548">Nucleotidyltransferase</keyword>
<dbReference type="SUPFAM" id="SSF100879">
    <property type="entry name" value="Lesion bypass DNA polymerase (Y-family), little finger domain"/>
    <property type="match status" value="1"/>
</dbReference>
<keyword evidence="5 13" id="KW-0808">Transferase</keyword>
<reference evidence="19 20" key="1">
    <citation type="journal article" date="2010" name="Cell">
        <title>The genome of Naegleria gruberi illuminates early eukaryotic versatility.</title>
        <authorList>
            <person name="Fritz-Laylin L.K."/>
            <person name="Prochnik S.E."/>
            <person name="Ginger M.L."/>
            <person name="Dacks J.B."/>
            <person name="Carpenter M.L."/>
            <person name="Field M.C."/>
            <person name="Kuo A."/>
            <person name="Paredez A."/>
            <person name="Chapman J."/>
            <person name="Pham J."/>
            <person name="Shu S."/>
            <person name="Neupane R."/>
            <person name="Cipriano M."/>
            <person name="Mancuso J."/>
            <person name="Tu H."/>
            <person name="Salamov A."/>
            <person name="Lindquist E."/>
            <person name="Shapiro H."/>
            <person name="Lucas S."/>
            <person name="Grigoriev I.V."/>
            <person name="Cande W.Z."/>
            <person name="Fulton C."/>
            <person name="Rokhsar D.S."/>
            <person name="Dawson S.C."/>
        </authorList>
    </citation>
    <scope>NUCLEOTIDE SEQUENCE [LARGE SCALE GENOMIC DNA]</scope>
    <source>
        <strain evidence="19 20">NEG-M</strain>
    </source>
</reference>
<dbReference type="InterPro" id="IPR017961">
    <property type="entry name" value="DNA_pol_Y-fam_little_finger"/>
</dbReference>
<dbReference type="InterPro" id="IPR001126">
    <property type="entry name" value="UmuC"/>
</dbReference>
<dbReference type="VEuPathDB" id="AmoebaDB:NAEGRDRAFT_67675"/>
<protein>
    <recommendedName>
        <fullName evidence="3 13">DNA repair protein REV1</fullName>
        <ecNumber evidence="13">2.7.7.-</ecNumber>
    </recommendedName>
</protein>
<dbReference type="GO" id="GO:0017125">
    <property type="term" value="F:deoxycytidyl transferase activity"/>
    <property type="evidence" value="ECO:0007669"/>
    <property type="project" value="TreeGrafter"/>
</dbReference>
<dbReference type="GO" id="GO:0003684">
    <property type="term" value="F:damaged DNA binding"/>
    <property type="evidence" value="ECO:0007669"/>
    <property type="project" value="UniProtKB-UniRule"/>
</dbReference>
<evidence type="ECO:0000256" key="1">
    <source>
        <dbReference type="ARBA" id="ARBA00004123"/>
    </source>
</evidence>
<dbReference type="Pfam" id="PF21999">
    <property type="entry name" value="IMS_HHH_1"/>
    <property type="match status" value="1"/>
</dbReference>
<dbReference type="Gene3D" id="3.30.70.270">
    <property type="match status" value="1"/>
</dbReference>
<dbReference type="FunFam" id="3.40.1170.60:FF:000003">
    <property type="entry name" value="DNA polymerase eta"/>
    <property type="match status" value="1"/>
</dbReference>
<evidence type="ECO:0000256" key="4">
    <source>
        <dbReference type="ARBA" id="ARBA00022634"/>
    </source>
</evidence>
<keyword evidence="12 13" id="KW-0539">Nucleus</keyword>
<dbReference type="PANTHER" id="PTHR45990:SF1">
    <property type="entry name" value="DNA REPAIR PROTEIN REV1"/>
    <property type="match status" value="1"/>
</dbReference>
<feature type="compositionally biased region" description="Polar residues" evidence="16">
    <location>
        <begin position="123"/>
        <end position="133"/>
    </location>
</feature>
<evidence type="ECO:0000256" key="13">
    <source>
        <dbReference type="PIRNR" id="PIRNR036573"/>
    </source>
</evidence>
<dbReference type="STRING" id="5762.D2VFM3"/>
<dbReference type="InterPro" id="IPR043502">
    <property type="entry name" value="DNA/RNA_pol_sf"/>
</dbReference>
<dbReference type="Pfam" id="PF11799">
    <property type="entry name" value="IMS_C"/>
    <property type="match status" value="1"/>
</dbReference>
<evidence type="ECO:0000259" key="18">
    <source>
        <dbReference type="PROSITE" id="PS50173"/>
    </source>
</evidence>
<keyword evidence="9 14" id="KW-0460">Magnesium</keyword>
<dbReference type="InterPro" id="IPR043128">
    <property type="entry name" value="Rev_trsase/Diguanyl_cyclase"/>
</dbReference>
<dbReference type="eggNOG" id="KOG2093">
    <property type="taxonomic scope" value="Eukaryota"/>
</dbReference>
<keyword evidence="20" id="KW-1185">Reference proteome</keyword>
<evidence type="ECO:0000256" key="6">
    <source>
        <dbReference type="ARBA" id="ARBA00022695"/>
    </source>
</evidence>
<dbReference type="FunFam" id="3.30.1490.100:FF:000001">
    <property type="entry name" value="DNA repair protein REV1"/>
    <property type="match status" value="1"/>
</dbReference>
<dbReference type="GO" id="GO:0003887">
    <property type="term" value="F:DNA-directed DNA polymerase activity"/>
    <property type="evidence" value="ECO:0007669"/>
    <property type="project" value="InterPro"/>
</dbReference>
<dbReference type="KEGG" id="ngr:NAEGRDRAFT_67675"/>
<keyword evidence="11 13" id="KW-0234">DNA repair</keyword>
<dbReference type="AlphaFoldDB" id="D2VFM3"/>
<feature type="coiled-coil region" evidence="15">
    <location>
        <begin position="378"/>
        <end position="405"/>
    </location>
</feature>
<dbReference type="PIRSF" id="PIRSF036573">
    <property type="entry name" value="REV1"/>
    <property type="match status" value="1"/>
</dbReference>
<dbReference type="RefSeq" id="XP_002677240.1">
    <property type="nucleotide sequence ID" value="XM_002677194.1"/>
</dbReference>
<gene>
    <name evidence="19" type="ORF">NAEGRDRAFT_67675</name>
</gene>
<keyword evidence="4 13" id="KW-0237">DNA synthesis</keyword>
<evidence type="ECO:0000256" key="11">
    <source>
        <dbReference type="ARBA" id="ARBA00023204"/>
    </source>
</evidence>
<feature type="binding site" evidence="14">
    <location>
        <position position="275"/>
    </location>
    <ligand>
        <name>Mg(2+)</name>
        <dbReference type="ChEBI" id="CHEBI:18420"/>
        <label>1</label>
    </ligand>
</feature>
<evidence type="ECO:0000259" key="17">
    <source>
        <dbReference type="PROSITE" id="PS50172"/>
    </source>
</evidence>
<dbReference type="GeneID" id="8848437"/>
<organism evidence="20">
    <name type="scientific">Naegleria gruberi</name>
    <name type="common">Amoeba</name>
    <dbReference type="NCBI Taxonomy" id="5762"/>
    <lineage>
        <taxon>Eukaryota</taxon>
        <taxon>Discoba</taxon>
        <taxon>Heterolobosea</taxon>
        <taxon>Tetramitia</taxon>
        <taxon>Eutetramitia</taxon>
        <taxon>Vahlkampfiidae</taxon>
        <taxon>Naegleria</taxon>
    </lineage>
</organism>
<evidence type="ECO:0000313" key="19">
    <source>
        <dbReference type="EMBL" id="EFC44496.1"/>
    </source>
</evidence>
<keyword evidence="10 13" id="KW-0238">DNA-binding</keyword>
<evidence type="ECO:0000313" key="20">
    <source>
        <dbReference type="Proteomes" id="UP000006671"/>
    </source>
</evidence>
<dbReference type="Gene3D" id="3.40.50.10190">
    <property type="entry name" value="BRCT domain"/>
    <property type="match status" value="1"/>
</dbReference>
<dbReference type="Gene3D" id="3.40.1170.60">
    <property type="match status" value="1"/>
</dbReference>
<dbReference type="SUPFAM" id="SSF56672">
    <property type="entry name" value="DNA/RNA polymerases"/>
    <property type="match status" value="1"/>
</dbReference>
<feature type="binding site" evidence="14">
    <location>
        <position position="370"/>
    </location>
    <ligand>
        <name>Mg(2+)</name>
        <dbReference type="ChEBI" id="CHEBI:18420"/>
        <label>1</label>
    </ligand>
</feature>
<dbReference type="GO" id="GO:0046872">
    <property type="term" value="F:metal ion binding"/>
    <property type="evidence" value="ECO:0007669"/>
    <property type="project" value="UniProtKB-KW"/>
</dbReference>
<evidence type="ECO:0000256" key="9">
    <source>
        <dbReference type="ARBA" id="ARBA00022842"/>
    </source>
</evidence>
<keyword evidence="8 13" id="KW-0227">DNA damage</keyword>
<dbReference type="SUPFAM" id="SSF52113">
    <property type="entry name" value="BRCT domain"/>
    <property type="match status" value="1"/>
</dbReference>
<dbReference type="InterPro" id="IPR036775">
    <property type="entry name" value="DNA_pol_Y-fam_lit_finger_sf"/>
</dbReference>
<keyword evidence="7 14" id="KW-0479">Metal-binding</keyword>
<name>D2VFM3_NAEGR</name>
<evidence type="ECO:0000256" key="10">
    <source>
        <dbReference type="ARBA" id="ARBA00023125"/>
    </source>
</evidence>
<evidence type="ECO:0000256" key="8">
    <source>
        <dbReference type="ARBA" id="ARBA00022763"/>
    </source>
</evidence>
<dbReference type="OrthoDB" id="427711at2759"/>
<evidence type="ECO:0000256" key="15">
    <source>
        <dbReference type="SAM" id="Coils"/>
    </source>
</evidence>
<dbReference type="EC" id="2.7.7.-" evidence="13"/>
<sequence>MNIDGHTEPSSVILIGLITKHGGSYRQYFDSTVTHLLACQLAHSKLKELVKRRNPPHIVHPRWIMDCVKSGVLLSVKDYLIVDNSRNTVQHKDMRSFTTVNRNNQQKFISSESNSSNSIENSKACSSSTSNQTKNKEDYNFALSPSSTPVGKSTLRIKKKSNTSSTPPTIQNNITPLPIETNNNFNRQQFIIPERRAPIVNSTTFMISEKNQSVEESRPLKDLMAKSAASDPNFIGNYMKSSRLHFISTWKNKQRSKNPTSSTADKKGVFVVHIDMDCFFASIAMRDNPSLKNKPIAVSYSTDGTGDISSANYCARDFGVRAGMWMKQARELCPDLIVVPYEFEKYNEAASKIDEILNSHCERVKIISIDEAFIEITNELKNNTVEELNELVSKIRNEIERETKCTASAGMSTNQLLARIATKKAKPNGQFYLDAKEAVSFIENLNIEEIPSVGWKTKKFFNQMSITKCSQLLSYSKTELKELVGEKKGETLYNFLRGIDKRPFFDDTGRKSVGVEVNYGIRFTKMAQVSEFIDKLSIEVTSRLKNENVKGKAIVLKVKKRKDEAPEAKKYLGHGICDNFSKSCTVPYFTDDSDLISRKVKDLYNQLSIEAEDLRGIAIQIQKLNVTRNNNNSSLTKYLKKDAQQLEEQQIEVLNSQNEDIIDNEDSTMLVRSHSSTKTTIITEKKSAQQKKKEKHAFRLDEFCELENLAKGGLNEPISFSFIEEMPWDIKRDIIKDLTWKKKQQEQKEKEKHKEESENNGDIDSTVEEVTFPYLFNSIHLEDMTYVKEIITDWYEENSDDFYSDPEVANLFVEIIVQMLKAYADNLDLISARQLIKFIRKLLVKEPSNEDVIDKDRLTLATDLTNTITQAFQNEIIDVEFTNCLLSL</sequence>
<evidence type="ECO:0000256" key="3">
    <source>
        <dbReference type="ARBA" id="ARBA00020399"/>
    </source>
</evidence>
<evidence type="ECO:0000256" key="16">
    <source>
        <dbReference type="SAM" id="MobiDB-lite"/>
    </source>
</evidence>
<dbReference type="NCBIfam" id="NF002677">
    <property type="entry name" value="PRK02406.1"/>
    <property type="match status" value="1"/>
</dbReference>
<dbReference type="GO" id="GO:0070987">
    <property type="term" value="P:error-free translesion synthesis"/>
    <property type="evidence" value="ECO:0007669"/>
    <property type="project" value="TreeGrafter"/>
</dbReference>
<evidence type="ECO:0000256" key="5">
    <source>
        <dbReference type="ARBA" id="ARBA00022679"/>
    </source>
</evidence>
<accession>D2VFM3</accession>
<dbReference type="Pfam" id="PF00817">
    <property type="entry name" value="IMS"/>
    <property type="match status" value="1"/>
</dbReference>
<feature type="compositionally biased region" description="Low complexity" evidence="16">
    <location>
        <begin position="109"/>
        <end position="122"/>
    </location>
</feature>
<dbReference type="EMBL" id="GG738868">
    <property type="protein sequence ID" value="EFC44496.1"/>
    <property type="molecule type" value="Genomic_DNA"/>
</dbReference>
<evidence type="ECO:0000256" key="12">
    <source>
        <dbReference type="ARBA" id="ARBA00023242"/>
    </source>
</evidence>
<comment type="similarity">
    <text evidence="2 13">Belongs to the DNA polymerase type-Y family.</text>
</comment>
<dbReference type="InterPro" id="IPR036420">
    <property type="entry name" value="BRCT_dom_sf"/>
</dbReference>
<dbReference type="PANTHER" id="PTHR45990">
    <property type="entry name" value="DNA REPAIR PROTEIN REV1"/>
    <property type="match status" value="1"/>
</dbReference>
<evidence type="ECO:0000256" key="7">
    <source>
        <dbReference type="ARBA" id="ARBA00022723"/>
    </source>
</evidence>
<feature type="region of interest" description="Disordered" evidence="16">
    <location>
        <begin position="108"/>
        <end position="181"/>
    </location>
</feature>
<dbReference type="Gene3D" id="3.30.1490.100">
    <property type="entry name" value="DNA polymerase, Y-family, little finger domain"/>
    <property type="match status" value="1"/>
</dbReference>
<dbReference type="PROSITE" id="PS50172">
    <property type="entry name" value="BRCT"/>
    <property type="match status" value="1"/>
</dbReference>
<dbReference type="InterPro" id="IPR012112">
    <property type="entry name" value="REV1"/>
</dbReference>
<feature type="compositionally biased region" description="Polar residues" evidence="16">
    <location>
        <begin position="162"/>
        <end position="181"/>
    </location>
</feature>
<comment type="function">
    <text evidence="13">Deoxycytidyl transferase involved in DNA repair. Transfers a dCMP residue from dCTP to the 3'-end of a DNA primer in a template-dependent reaction. May assist in the first step in the bypass of abasic lesions by the insertion of a nucleotide opposite the lesion. Required for normal induction of mutations by physical and chemical agents.</text>
</comment>
<evidence type="ECO:0000256" key="14">
    <source>
        <dbReference type="PIRSR" id="PIRSR036573-2"/>
    </source>
</evidence>